<evidence type="ECO:0000313" key="1">
    <source>
        <dbReference type="EMBL" id="RAG84840.1"/>
    </source>
</evidence>
<dbReference type="Pfam" id="PF14435">
    <property type="entry name" value="SUKH-4"/>
    <property type="match status" value="1"/>
</dbReference>
<dbReference type="EMBL" id="QKYN01000058">
    <property type="protein sequence ID" value="RAG84840.1"/>
    <property type="molecule type" value="Genomic_DNA"/>
</dbReference>
<dbReference type="Pfam" id="PF14440">
    <property type="entry name" value="XOO_2897-deam"/>
    <property type="match status" value="1"/>
</dbReference>
<protein>
    <recommendedName>
        <fullName evidence="3">SUKH-4 immunity protein of toxin-antitoxin system</fullName>
    </recommendedName>
</protein>
<accession>A0A2X0KCZ6</accession>
<dbReference type="Proteomes" id="UP000248889">
    <property type="component" value="Unassembled WGS sequence"/>
</dbReference>
<proteinExistence type="predicted"/>
<dbReference type="InterPro" id="IPR032722">
    <property type="entry name" value="Deaminase_XOO_2897"/>
</dbReference>
<sequence>MTDPGLEQRVRAHFGEQGVRAIGGLPYPLEVGPYFRTEPDDDVPFGAYAESVGAPLSRPEQAEWTRLGLDGGFELCVDAAGSVQAVTLIEDEPARFVNSGAAQLLSALLGLDRLLDAVSGASNPERAAAAFQAFQAQLAEEDPAAVADGDHWWPQVLDDIRDTSSVSSYAAFEYLDDNGDKQIVTRSGGPCVHPEERLWEALEAAGVEPGQITRVYTELQTCSLPGHYCALWTGRLFPRAEHTYSFPYGDTQASRREGIRSLLEAAAAREGQE</sequence>
<comment type="caution">
    <text evidence="1">The sequence shown here is derived from an EMBL/GenBank/DDBJ whole genome shotgun (WGS) entry which is preliminary data.</text>
</comment>
<dbReference type="RefSeq" id="WP_111501476.1">
    <property type="nucleotide sequence ID" value="NZ_QKYN01000058.1"/>
</dbReference>
<keyword evidence="2" id="KW-1185">Reference proteome</keyword>
<organism evidence="1 2">
    <name type="scientific">Streptacidiphilus pinicola</name>
    <dbReference type="NCBI Taxonomy" id="2219663"/>
    <lineage>
        <taxon>Bacteria</taxon>
        <taxon>Bacillati</taxon>
        <taxon>Actinomycetota</taxon>
        <taxon>Actinomycetes</taxon>
        <taxon>Kitasatosporales</taxon>
        <taxon>Streptomycetaceae</taxon>
        <taxon>Streptacidiphilus</taxon>
    </lineage>
</organism>
<reference evidence="1 2" key="1">
    <citation type="submission" date="2018-06" db="EMBL/GenBank/DDBJ databases">
        <title>Streptacidiphilus pinicola sp. nov., isolated from pine grove soil.</title>
        <authorList>
            <person name="Roh S.G."/>
            <person name="Park S."/>
            <person name="Kim M.-K."/>
            <person name="Yun B.-R."/>
            <person name="Park J."/>
            <person name="Kim M.J."/>
            <person name="Kim Y.S."/>
            <person name="Kim S.B."/>
        </authorList>
    </citation>
    <scope>NUCLEOTIDE SEQUENCE [LARGE SCALE GENOMIC DNA]</scope>
    <source>
        <strain evidence="1 2">MMS16-CNU450</strain>
    </source>
</reference>
<dbReference type="InterPro" id="IPR025851">
    <property type="entry name" value="SUKH-4"/>
</dbReference>
<name>A0A2X0KCZ6_9ACTN</name>
<gene>
    <name evidence="1" type="ORF">DN069_14985</name>
</gene>
<dbReference type="AlphaFoldDB" id="A0A2X0KCZ6"/>
<evidence type="ECO:0008006" key="3">
    <source>
        <dbReference type="Google" id="ProtNLM"/>
    </source>
</evidence>
<dbReference type="OrthoDB" id="3868171at2"/>
<evidence type="ECO:0000313" key="2">
    <source>
        <dbReference type="Proteomes" id="UP000248889"/>
    </source>
</evidence>